<dbReference type="Pfam" id="PF00550">
    <property type="entry name" value="PP-binding"/>
    <property type="match status" value="1"/>
</dbReference>
<evidence type="ECO:0000313" key="4">
    <source>
        <dbReference type="EMBL" id="VVN76246.1"/>
    </source>
</evidence>
<dbReference type="OrthoDB" id="6906181at2"/>
<keyword evidence="2" id="KW-0597">Phosphoprotein</keyword>
<evidence type="ECO:0000256" key="1">
    <source>
        <dbReference type="ARBA" id="ARBA00022450"/>
    </source>
</evidence>
<dbReference type="PANTHER" id="PTHR20863">
    <property type="entry name" value="ACYL CARRIER PROTEIN"/>
    <property type="match status" value="1"/>
</dbReference>
<reference evidence="4 5" key="1">
    <citation type="submission" date="2019-09" db="EMBL/GenBank/DDBJ databases">
        <authorList>
            <person name="Chandra G."/>
            <person name="Truman W A."/>
        </authorList>
    </citation>
    <scope>NUCLEOTIDE SEQUENCE [LARGE SCALE GENOMIC DNA]</scope>
    <source>
        <strain evidence="4">PS712</strain>
    </source>
</reference>
<organism evidence="4 5">
    <name type="scientific">Pseudomonas fluorescens</name>
    <dbReference type="NCBI Taxonomy" id="294"/>
    <lineage>
        <taxon>Bacteria</taxon>
        <taxon>Pseudomonadati</taxon>
        <taxon>Pseudomonadota</taxon>
        <taxon>Gammaproteobacteria</taxon>
        <taxon>Pseudomonadales</taxon>
        <taxon>Pseudomonadaceae</taxon>
        <taxon>Pseudomonas</taxon>
    </lineage>
</organism>
<evidence type="ECO:0000313" key="5">
    <source>
        <dbReference type="Proteomes" id="UP000326018"/>
    </source>
</evidence>
<dbReference type="Gene3D" id="1.10.1200.10">
    <property type="entry name" value="ACP-like"/>
    <property type="match status" value="1"/>
</dbReference>
<accession>A0A5E7AB57</accession>
<evidence type="ECO:0000259" key="3">
    <source>
        <dbReference type="PROSITE" id="PS50075"/>
    </source>
</evidence>
<dbReference type="InterPro" id="IPR036736">
    <property type="entry name" value="ACP-like_sf"/>
</dbReference>
<sequence>MVEFGLEREVIKVLSDYFSVARGTIESDSRLVEDLYVDSVGMIEIVMALNEKFGIDLPDGGVERWRTVGDIYELVKITKSMGPQN</sequence>
<dbReference type="GO" id="GO:0000035">
    <property type="term" value="F:acyl binding"/>
    <property type="evidence" value="ECO:0007669"/>
    <property type="project" value="TreeGrafter"/>
</dbReference>
<dbReference type="GO" id="GO:0016020">
    <property type="term" value="C:membrane"/>
    <property type="evidence" value="ECO:0007669"/>
    <property type="project" value="GOC"/>
</dbReference>
<dbReference type="GO" id="GO:0009245">
    <property type="term" value="P:lipid A biosynthetic process"/>
    <property type="evidence" value="ECO:0007669"/>
    <property type="project" value="TreeGrafter"/>
</dbReference>
<dbReference type="EMBL" id="CABVIB010000003">
    <property type="protein sequence ID" value="VVN76246.1"/>
    <property type="molecule type" value="Genomic_DNA"/>
</dbReference>
<dbReference type="PROSITE" id="PS50075">
    <property type="entry name" value="CARRIER"/>
    <property type="match status" value="1"/>
</dbReference>
<dbReference type="RefSeq" id="WP_150701045.1">
    <property type="nucleotide sequence ID" value="NZ_CABVIB010000003.1"/>
</dbReference>
<protein>
    <submittedName>
        <fullName evidence="4">Acyl carrier protein</fullName>
    </submittedName>
</protein>
<dbReference type="SUPFAM" id="SSF47336">
    <property type="entry name" value="ACP-like"/>
    <property type="match status" value="1"/>
</dbReference>
<proteinExistence type="predicted"/>
<dbReference type="InterPro" id="IPR003231">
    <property type="entry name" value="ACP"/>
</dbReference>
<evidence type="ECO:0000256" key="2">
    <source>
        <dbReference type="ARBA" id="ARBA00022553"/>
    </source>
</evidence>
<dbReference type="Proteomes" id="UP000326018">
    <property type="component" value="Unassembled WGS sequence"/>
</dbReference>
<keyword evidence="1" id="KW-0596">Phosphopantetheine</keyword>
<feature type="domain" description="Carrier" evidence="3">
    <location>
        <begin position="1"/>
        <end position="79"/>
    </location>
</feature>
<dbReference type="GO" id="GO:0000036">
    <property type="term" value="F:acyl carrier activity"/>
    <property type="evidence" value="ECO:0007669"/>
    <property type="project" value="TreeGrafter"/>
</dbReference>
<gene>
    <name evidence="4" type="primary">acpP_1</name>
    <name evidence="4" type="ORF">PS712_00744</name>
</gene>
<name>A0A5E7AB57_PSEFL</name>
<dbReference type="PANTHER" id="PTHR20863:SF76">
    <property type="entry name" value="CARRIER DOMAIN-CONTAINING PROTEIN"/>
    <property type="match status" value="1"/>
</dbReference>
<dbReference type="GO" id="GO:0005829">
    <property type="term" value="C:cytosol"/>
    <property type="evidence" value="ECO:0007669"/>
    <property type="project" value="TreeGrafter"/>
</dbReference>
<dbReference type="AlphaFoldDB" id="A0A5E7AB57"/>
<dbReference type="InterPro" id="IPR009081">
    <property type="entry name" value="PP-bd_ACP"/>
</dbReference>